<evidence type="ECO:0000313" key="1">
    <source>
        <dbReference type="EMBL" id="GHO82457.1"/>
    </source>
</evidence>
<accession>A0ABQ3V8L1</accession>
<sequence length="50" mass="5677">MRSLPLAWTSLALPDPFLVVADGNAVLRLKDLQQLVQLLRQKPAHNQEDR</sequence>
<proteinExistence type="predicted"/>
<reference evidence="1 2" key="1">
    <citation type="journal article" date="2021" name="Int. J. Syst. Evol. Microbiol.">
        <title>Reticulibacter mediterranei gen. nov., sp. nov., within the new family Reticulibacteraceae fam. nov., and Ktedonospora formicarum gen. nov., sp. nov., Ktedonobacter robiniae sp. nov., Dictyobacter formicarum sp. nov. and Dictyobacter arantiisoli sp. nov., belonging to the class Ktedonobacteria.</title>
        <authorList>
            <person name="Yabe S."/>
            <person name="Zheng Y."/>
            <person name="Wang C.M."/>
            <person name="Sakai Y."/>
            <person name="Abe K."/>
            <person name="Yokota A."/>
            <person name="Donadio S."/>
            <person name="Cavaletti L."/>
            <person name="Monciardini P."/>
        </authorList>
    </citation>
    <scope>NUCLEOTIDE SEQUENCE [LARGE SCALE GENOMIC DNA]</scope>
    <source>
        <strain evidence="1 2">SOSP1-9</strain>
    </source>
</reference>
<comment type="caution">
    <text evidence="1">The sequence shown here is derived from an EMBL/GenBank/DDBJ whole genome shotgun (WGS) entry which is preliminary data.</text>
</comment>
<evidence type="ECO:0000313" key="2">
    <source>
        <dbReference type="Proteomes" id="UP000635565"/>
    </source>
</evidence>
<keyword evidence="2" id="KW-1185">Reference proteome</keyword>
<dbReference type="Proteomes" id="UP000635565">
    <property type="component" value="Unassembled WGS sequence"/>
</dbReference>
<gene>
    <name evidence="1" type="ORF">KSZ_04630</name>
</gene>
<name>A0ABQ3V8L1_9CHLR</name>
<organism evidence="1 2">
    <name type="scientific">Dictyobacter formicarum</name>
    <dbReference type="NCBI Taxonomy" id="2778368"/>
    <lineage>
        <taxon>Bacteria</taxon>
        <taxon>Bacillati</taxon>
        <taxon>Chloroflexota</taxon>
        <taxon>Ktedonobacteria</taxon>
        <taxon>Ktedonobacterales</taxon>
        <taxon>Dictyobacteraceae</taxon>
        <taxon>Dictyobacter</taxon>
    </lineage>
</organism>
<dbReference type="EMBL" id="BNJJ01000001">
    <property type="protein sequence ID" value="GHO82457.1"/>
    <property type="molecule type" value="Genomic_DNA"/>
</dbReference>
<protein>
    <submittedName>
        <fullName evidence="1">Uncharacterized protein</fullName>
    </submittedName>
</protein>